<feature type="compositionally biased region" description="Polar residues" evidence="1">
    <location>
        <begin position="69"/>
        <end position="83"/>
    </location>
</feature>
<protein>
    <submittedName>
        <fullName evidence="2">Uncharacterized protein</fullName>
    </submittedName>
</protein>
<gene>
    <name evidence="2" type="ORF">FRX31_017279</name>
</gene>
<evidence type="ECO:0000313" key="2">
    <source>
        <dbReference type="EMBL" id="KAF5193134.1"/>
    </source>
</evidence>
<feature type="region of interest" description="Disordered" evidence="1">
    <location>
        <begin position="56"/>
        <end position="83"/>
    </location>
</feature>
<dbReference type="EMBL" id="JABWDY010020471">
    <property type="protein sequence ID" value="KAF5193134.1"/>
    <property type="molecule type" value="Genomic_DNA"/>
</dbReference>
<evidence type="ECO:0000313" key="3">
    <source>
        <dbReference type="Proteomes" id="UP000554482"/>
    </source>
</evidence>
<evidence type="ECO:0000256" key="1">
    <source>
        <dbReference type="SAM" id="MobiDB-lite"/>
    </source>
</evidence>
<dbReference type="AlphaFoldDB" id="A0A7J6W6X1"/>
<organism evidence="2 3">
    <name type="scientific">Thalictrum thalictroides</name>
    <name type="common">Rue-anemone</name>
    <name type="synonym">Anemone thalictroides</name>
    <dbReference type="NCBI Taxonomy" id="46969"/>
    <lineage>
        <taxon>Eukaryota</taxon>
        <taxon>Viridiplantae</taxon>
        <taxon>Streptophyta</taxon>
        <taxon>Embryophyta</taxon>
        <taxon>Tracheophyta</taxon>
        <taxon>Spermatophyta</taxon>
        <taxon>Magnoliopsida</taxon>
        <taxon>Ranunculales</taxon>
        <taxon>Ranunculaceae</taxon>
        <taxon>Thalictroideae</taxon>
        <taxon>Thalictrum</taxon>
    </lineage>
</organism>
<dbReference type="Proteomes" id="UP000554482">
    <property type="component" value="Unassembled WGS sequence"/>
</dbReference>
<sequence length="83" mass="9421">MDHITGGYGWSNQIETIMDSDIVMEMLFNTVHRDACYPTRSDMCYYSNCMMKLQGLSPSSSRNDKRTHPTTQHVSSTKPTGII</sequence>
<comment type="caution">
    <text evidence="2">The sequence shown here is derived from an EMBL/GenBank/DDBJ whole genome shotgun (WGS) entry which is preliminary data.</text>
</comment>
<reference evidence="2 3" key="1">
    <citation type="submission" date="2020-06" db="EMBL/GenBank/DDBJ databases">
        <title>Transcriptomic and genomic resources for Thalictrum thalictroides and T. hernandezii: Facilitating candidate gene discovery in an emerging model plant lineage.</title>
        <authorList>
            <person name="Arias T."/>
            <person name="Riano-Pachon D.M."/>
            <person name="Di Stilio V.S."/>
        </authorList>
    </citation>
    <scope>NUCLEOTIDE SEQUENCE [LARGE SCALE GENOMIC DNA]</scope>
    <source>
        <strain evidence="3">cv. WT478/WT964</strain>
        <tissue evidence="2">Leaves</tissue>
    </source>
</reference>
<name>A0A7J6W6X1_THATH</name>
<keyword evidence="3" id="KW-1185">Reference proteome</keyword>
<proteinExistence type="predicted"/>
<accession>A0A7J6W6X1</accession>